<accession>A0AA89BL33</accession>
<reference evidence="2" key="1">
    <citation type="submission" date="2019-08" db="EMBL/GenBank/DDBJ databases">
        <title>The improved chromosome-level genome for the pearl oyster Pinctada fucata martensii using PacBio sequencing and Hi-C.</title>
        <authorList>
            <person name="Zheng Z."/>
        </authorList>
    </citation>
    <scope>NUCLEOTIDE SEQUENCE</scope>
    <source>
        <strain evidence="2">ZZ-2019</strain>
        <tissue evidence="2">Adductor muscle</tissue>
    </source>
</reference>
<feature type="compositionally biased region" description="Basic and acidic residues" evidence="1">
    <location>
        <begin position="1"/>
        <end position="19"/>
    </location>
</feature>
<feature type="region of interest" description="Disordered" evidence="1">
    <location>
        <begin position="1"/>
        <end position="21"/>
    </location>
</feature>
<protein>
    <submittedName>
        <fullName evidence="2">Uncharacterized protein</fullName>
    </submittedName>
</protein>
<dbReference type="InterPro" id="IPR029044">
    <property type="entry name" value="Nucleotide-diphossugar_trans"/>
</dbReference>
<dbReference type="PANTHER" id="PTHR31389">
    <property type="entry name" value="LD39211P"/>
    <property type="match status" value="1"/>
</dbReference>
<gene>
    <name evidence="2" type="ORF">FSP39_019165</name>
</gene>
<evidence type="ECO:0000313" key="3">
    <source>
        <dbReference type="Proteomes" id="UP001186944"/>
    </source>
</evidence>
<sequence>MEVHSRRLYDNTSRVEKDIGQPVDNKNGSCGKFSKSFEENLNIVLNYTFNISNDYLVRLLLDNAGIEKLSKHPFDTKTPVFVTAASSNHFGELQDLIENLRTNVTRNNETMKMIIYDIGLNETQSQLVRKICECEYRLFPFYDYPSYFKILINYTWKPVIIQLVLIEYDFVMWIDSSVRFNGSPLSPLYEEARTVEVKILHGWDPIIRNTHLNTFNALGEAPCMFKRREIQAGWILVKRTNFTLRAIMKPWVSCALQFGCMAQDNAEIIILSPDERNEDQYHVCHRFDQSVIAIILTRLFNDGMDLVYGNMTKYGYIWRG</sequence>
<dbReference type="Proteomes" id="UP001186944">
    <property type="component" value="Unassembled WGS sequence"/>
</dbReference>
<dbReference type="PANTHER" id="PTHR31389:SF4">
    <property type="entry name" value="LD39211P"/>
    <property type="match status" value="1"/>
</dbReference>
<name>A0AA89BL33_PINIB</name>
<dbReference type="AlphaFoldDB" id="A0AA89BL33"/>
<dbReference type="EMBL" id="VSWD01000014">
    <property type="protein sequence ID" value="KAK3083310.1"/>
    <property type="molecule type" value="Genomic_DNA"/>
</dbReference>
<comment type="caution">
    <text evidence="2">The sequence shown here is derived from an EMBL/GenBank/DDBJ whole genome shotgun (WGS) entry which is preliminary data.</text>
</comment>
<keyword evidence="3" id="KW-1185">Reference proteome</keyword>
<dbReference type="InterPro" id="IPR012444">
    <property type="entry name" value="DUF1647"/>
</dbReference>
<evidence type="ECO:0000313" key="2">
    <source>
        <dbReference type="EMBL" id="KAK3083310.1"/>
    </source>
</evidence>
<evidence type="ECO:0000256" key="1">
    <source>
        <dbReference type="SAM" id="MobiDB-lite"/>
    </source>
</evidence>
<proteinExistence type="predicted"/>
<organism evidence="2 3">
    <name type="scientific">Pinctada imbricata</name>
    <name type="common">Atlantic pearl-oyster</name>
    <name type="synonym">Pinctada martensii</name>
    <dbReference type="NCBI Taxonomy" id="66713"/>
    <lineage>
        <taxon>Eukaryota</taxon>
        <taxon>Metazoa</taxon>
        <taxon>Spiralia</taxon>
        <taxon>Lophotrochozoa</taxon>
        <taxon>Mollusca</taxon>
        <taxon>Bivalvia</taxon>
        <taxon>Autobranchia</taxon>
        <taxon>Pteriomorphia</taxon>
        <taxon>Pterioida</taxon>
        <taxon>Pterioidea</taxon>
        <taxon>Pteriidae</taxon>
        <taxon>Pinctada</taxon>
    </lineage>
</organism>
<dbReference type="Pfam" id="PF07801">
    <property type="entry name" value="DUF1647"/>
    <property type="match status" value="1"/>
</dbReference>
<dbReference type="SUPFAM" id="SSF53448">
    <property type="entry name" value="Nucleotide-diphospho-sugar transferases"/>
    <property type="match status" value="1"/>
</dbReference>